<sequence>MAGTPPDDPYDHDLSAEDPEEFGGPSELDRQPGRPSAEVYRRRRLAAGLAALVVLALLIGLVVWIGSLLGGSQEDPDDAPSPTVSSSPAASPTSNAPTSPEPSTEEPGSASASPTASGTQSPSPSVSESGSASASADATASASPSATPVAQDCQPQDLSVSGATDQTSYAVEQDPVLELRIENVGEDPCRANVGTSQQVFTVTSGSDRIFSTEDCQVEGEDVQMTLEPGVQESARFTWDRTRSAPECAEVSSTPGAGTYRLVVSLGEITAQPVAFTLQ</sequence>
<protein>
    <submittedName>
        <fullName evidence="3">Uncharacterized protein</fullName>
    </submittedName>
</protein>
<evidence type="ECO:0000313" key="3">
    <source>
        <dbReference type="EMBL" id="SFV24260.1"/>
    </source>
</evidence>
<evidence type="ECO:0000313" key="4">
    <source>
        <dbReference type="Proteomes" id="UP000198881"/>
    </source>
</evidence>
<name>A0A1I7MQQ4_9MICC</name>
<evidence type="ECO:0000256" key="2">
    <source>
        <dbReference type="SAM" id="Phobius"/>
    </source>
</evidence>
<feature type="compositionally biased region" description="Low complexity" evidence="1">
    <location>
        <begin position="80"/>
        <end position="151"/>
    </location>
</feature>
<feature type="transmembrane region" description="Helical" evidence="2">
    <location>
        <begin position="45"/>
        <end position="66"/>
    </location>
</feature>
<feature type="compositionally biased region" description="Polar residues" evidence="1">
    <location>
        <begin position="153"/>
        <end position="169"/>
    </location>
</feature>
<gene>
    <name evidence="3" type="ORF">SAMN04487966_11070</name>
</gene>
<dbReference type="EMBL" id="FPCG01000010">
    <property type="protein sequence ID" value="SFV24260.1"/>
    <property type="molecule type" value="Genomic_DNA"/>
</dbReference>
<keyword evidence="4" id="KW-1185">Reference proteome</keyword>
<keyword evidence="2" id="KW-0472">Membrane</keyword>
<evidence type="ECO:0000256" key="1">
    <source>
        <dbReference type="SAM" id="MobiDB-lite"/>
    </source>
</evidence>
<dbReference type="Proteomes" id="UP000198881">
    <property type="component" value="Unassembled WGS sequence"/>
</dbReference>
<dbReference type="STRING" id="574650.SAMN04487966_11070"/>
<organism evidence="3 4">
    <name type="scientific">Micrococcus terreus</name>
    <dbReference type="NCBI Taxonomy" id="574650"/>
    <lineage>
        <taxon>Bacteria</taxon>
        <taxon>Bacillati</taxon>
        <taxon>Actinomycetota</taxon>
        <taxon>Actinomycetes</taxon>
        <taxon>Micrococcales</taxon>
        <taxon>Micrococcaceae</taxon>
        <taxon>Micrococcus</taxon>
    </lineage>
</organism>
<reference evidence="3 4" key="1">
    <citation type="submission" date="2016-10" db="EMBL/GenBank/DDBJ databases">
        <authorList>
            <person name="de Groot N.N."/>
        </authorList>
    </citation>
    <scope>NUCLEOTIDE SEQUENCE [LARGE SCALE GENOMIC DNA]</scope>
    <source>
        <strain evidence="3 4">CGMCC 1.7054</strain>
    </source>
</reference>
<accession>A0A1I7MQQ4</accession>
<dbReference type="AlphaFoldDB" id="A0A1I7MQQ4"/>
<proteinExistence type="predicted"/>
<keyword evidence="2" id="KW-0812">Transmembrane</keyword>
<feature type="region of interest" description="Disordered" evidence="1">
    <location>
        <begin position="73"/>
        <end position="169"/>
    </location>
</feature>
<keyword evidence="2" id="KW-1133">Transmembrane helix</keyword>
<feature type="region of interest" description="Disordered" evidence="1">
    <location>
        <begin position="1"/>
        <end position="36"/>
    </location>
</feature>
<dbReference type="RefSeq" id="WP_245760786.1">
    <property type="nucleotide sequence ID" value="NZ_FPCG01000010.1"/>
</dbReference>